<feature type="domain" description="3-hydroxyacyl-CoA dehydrogenase C-terminal" evidence="4">
    <location>
        <begin position="185"/>
        <end position="281"/>
    </location>
</feature>
<dbReference type="RefSeq" id="WP_119929895.1">
    <property type="nucleotide sequence ID" value="NZ_QZEY01000015.1"/>
</dbReference>
<dbReference type="Proteomes" id="UP000265768">
    <property type="component" value="Unassembled WGS sequence"/>
</dbReference>
<reference evidence="6 7" key="1">
    <citation type="submission" date="2018-09" db="EMBL/GenBank/DDBJ databases">
        <title>YIM 75507 draft genome.</title>
        <authorList>
            <person name="Tang S."/>
            <person name="Feng Y."/>
        </authorList>
    </citation>
    <scope>NUCLEOTIDE SEQUENCE [LARGE SCALE GENOMIC DNA]</scope>
    <source>
        <strain evidence="6 7">YIM 75507</strain>
    </source>
</reference>
<protein>
    <submittedName>
        <fullName evidence="6">3-hydroxybutyryl-CoA dehydrogenase</fullName>
    </submittedName>
</protein>
<dbReference type="GO" id="GO:0006635">
    <property type="term" value="P:fatty acid beta-oxidation"/>
    <property type="evidence" value="ECO:0007669"/>
    <property type="project" value="TreeGrafter"/>
</dbReference>
<keyword evidence="7" id="KW-1185">Reference proteome</keyword>
<evidence type="ECO:0000259" key="5">
    <source>
        <dbReference type="Pfam" id="PF02737"/>
    </source>
</evidence>
<evidence type="ECO:0000259" key="4">
    <source>
        <dbReference type="Pfam" id="PF00725"/>
    </source>
</evidence>
<dbReference type="OrthoDB" id="9771883at2"/>
<evidence type="ECO:0000256" key="1">
    <source>
        <dbReference type="ARBA" id="ARBA00005086"/>
    </source>
</evidence>
<feature type="domain" description="3-hydroxyacyl-CoA dehydrogenase NAD binding" evidence="5">
    <location>
        <begin position="299"/>
        <end position="457"/>
    </location>
</feature>
<comment type="pathway">
    <text evidence="1">Lipid metabolism; butanoate metabolism.</text>
</comment>
<dbReference type="InterPro" id="IPR036291">
    <property type="entry name" value="NAD(P)-bd_dom_sf"/>
</dbReference>
<sequence length="554" mass="58123">MKRQVGVVGLGTMGAGIAEVFARAGLDVIGVEADPAALERGRGHLEASTGKAVSRGKLTEEAREEILGRVTFTTDLRDLAGAGLVVEAIPEVMDLKRRLFEDLDRLCGPETILATNTSSLSVTAIAATTARPEKVVGLHFFNPAPIMRLVEVIRTVTTAPETVEAVTALARDLGKTVVSVGDRAGFVVNRLLLGYLNHAAVLLDSGLAGRDDIDAAMKLGAGLPMGPFTLLDLIGLDTSYEVVEVLFRESRDRRHAPAPLLREMVSAGLLGRKSGRGFYDYSASGTAEPEAPVSEVTRVGVVGSGAQARTLVAELARAGYDVAFAARGRTEIDEALAALGLDDEAAKRVTGVTEIAELAGAGILIEAVTDERTLERAVFSSLDEIAGPDTVLATTAASTPVIELTAGLTHPGQVVGLHLVGDGVAEIASTVVTSPEAARAVHALAERMGRRAAHCRDRAGFVVNALLYPYLNDAVRMYESGYASMEDIDAAMRLGCGYPAGPFETLDAIGLAAVRDGLRALYAEYREPAYAPAPLLDQLVTAGVTSIRAFGRTA</sequence>
<proteinExistence type="inferred from homology"/>
<dbReference type="SUPFAM" id="SSF48179">
    <property type="entry name" value="6-phosphogluconate dehydrogenase C-terminal domain-like"/>
    <property type="match status" value="2"/>
</dbReference>
<organism evidence="6 7">
    <name type="scientific">Bailinhaonella thermotolerans</name>
    <dbReference type="NCBI Taxonomy" id="1070861"/>
    <lineage>
        <taxon>Bacteria</taxon>
        <taxon>Bacillati</taxon>
        <taxon>Actinomycetota</taxon>
        <taxon>Actinomycetes</taxon>
        <taxon>Streptosporangiales</taxon>
        <taxon>Streptosporangiaceae</taxon>
        <taxon>Bailinhaonella</taxon>
    </lineage>
</organism>
<evidence type="ECO:0000256" key="3">
    <source>
        <dbReference type="ARBA" id="ARBA00023002"/>
    </source>
</evidence>
<dbReference type="NCBIfam" id="NF005875">
    <property type="entry name" value="PRK07819.1"/>
    <property type="match status" value="1"/>
</dbReference>
<gene>
    <name evidence="6" type="ORF">D5H75_29835</name>
</gene>
<dbReference type="InterPro" id="IPR006108">
    <property type="entry name" value="3HC_DH_C"/>
</dbReference>
<dbReference type="PANTHER" id="PTHR48075:SF9">
    <property type="entry name" value="3-HYDROXYBUTYRYL-COA DEHYDROGENASE"/>
    <property type="match status" value="1"/>
</dbReference>
<dbReference type="PANTHER" id="PTHR48075">
    <property type="entry name" value="3-HYDROXYACYL-COA DEHYDROGENASE FAMILY PROTEIN"/>
    <property type="match status" value="1"/>
</dbReference>
<dbReference type="FunFam" id="3.40.50.720:FF:000009">
    <property type="entry name" value="Fatty oxidation complex, alpha subunit"/>
    <property type="match status" value="1"/>
</dbReference>
<dbReference type="Pfam" id="PF02737">
    <property type="entry name" value="3HCDH_N"/>
    <property type="match status" value="2"/>
</dbReference>
<dbReference type="SUPFAM" id="SSF51735">
    <property type="entry name" value="NAD(P)-binding Rossmann-fold domains"/>
    <property type="match status" value="2"/>
</dbReference>
<name>A0A3A4AT30_9ACTN</name>
<feature type="domain" description="3-hydroxyacyl-CoA dehydrogenase NAD binding" evidence="5">
    <location>
        <begin position="4"/>
        <end position="182"/>
    </location>
</feature>
<dbReference type="EMBL" id="QZEY01000015">
    <property type="protein sequence ID" value="RJL24518.1"/>
    <property type="molecule type" value="Genomic_DNA"/>
</dbReference>
<dbReference type="InterPro" id="IPR008927">
    <property type="entry name" value="6-PGluconate_DH-like_C_sf"/>
</dbReference>
<dbReference type="AlphaFoldDB" id="A0A3A4AT30"/>
<dbReference type="GO" id="GO:0008691">
    <property type="term" value="F:3-hydroxybutyryl-CoA dehydrogenase activity"/>
    <property type="evidence" value="ECO:0007669"/>
    <property type="project" value="TreeGrafter"/>
</dbReference>
<dbReference type="InterPro" id="IPR006176">
    <property type="entry name" value="3-OHacyl-CoA_DH_NAD-bd"/>
</dbReference>
<keyword evidence="3" id="KW-0560">Oxidoreductase</keyword>
<dbReference type="Gene3D" id="3.40.50.720">
    <property type="entry name" value="NAD(P)-binding Rossmann-like Domain"/>
    <property type="match status" value="2"/>
</dbReference>
<feature type="domain" description="3-hydroxyacyl-CoA dehydrogenase C-terminal" evidence="4">
    <location>
        <begin position="460"/>
        <end position="544"/>
    </location>
</feature>
<dbReference type="Gene3D" id="1.10.1040.10">
    <property type="entry name" value="N-(1-d-carboxylethyl)-l-norvaline Dehydrogenase, domain 2"/>
    <property type="match status" value="2"/>
</dbReference>
<evidence type="ECO:0000313" key="6">
    <source>
        <dbReference type="EMBL" id="RJL24518.1"/>
    </source>
</evidence>
<comment type="caution">
    <text evidence="6">The sequence shown here is derived from an EMBL/GenBank/DDBJ whole genome shotgun (WGS) entry which is preliminary data.</text>
</comment>
<dbReference type="InterPro" id="IPR013328">
    <property type="entry name" value="6PGD_dom2"/>
</dbReference>
<comment type="similarity">
    <text evidence="2">Belongs to the 3-hydroxyacyl-CoA dehydrogenase family.</text>
</comment>
<accession>A0A3A4AT30</accession>
<evidence type="ECO:0000256" key="2">
    <source>
        <dbReference type="ARBA" id="ARBA00009463"/>
    </source>
</evidence>
<dbReference type="GO" id="GO:0070403">
    <property type="term" value="F:NAD+ binding"/>
    <property type="evidence" value="ECO:0007669"/>
    <property type="project" value="InterPro"/>
</dbReference>
<dbReference type="Pfam" id="PF00725">
    <property type="entry name" value="3HCDH"/>
    <property type="match status" value="2"/>
</dbReference>
<evidence type="ECO:0000313" key="7">
    <source>
        <dbReference type="Proteomes" id="UP000265768"/>
    </source>
</evidence>